<feature type="compositionally biased region" description="Gly residues" evidence="5">
    <location>
        <begin position="204"/>
        <end position="221"/>
    </location>
</feature>
<feature type="domain" description="Nudix hydrolase" evidence="6">
    <location>
        <begin position="223"/>
        <end position="356"/>
    </location>
</feature>
<evidence type="ECO:0000313" key="7">
    <source>
        <dbReference type="EMBL" id="MFI7445133.1"/>
    </source>
</evidence>
<gene>
    <name evidence="7" type="ORF">ACIBP5_34620</name>
</gene>
<feature type="region of interest" description="Disordered" evidence="5">
    <location>
        <begin position="142"/>
        <end position="189"/>
    </location>
</feature>
<sequence>MTHDGEASGSLRGVLAEVAAERAAQDAMWGFQDFPDGTGRTAPVGAGGVQEAGEAAGRAKREVTEAAARGALTWRHVLHEEVLEAFAEDDPAALRAELIQVAAVAVKWVQALDRRREPPPRRVRQRFRAIVDVHVLLLRPARDGGPTWDGGRTRNGGRTRDGGPTWDGGRTGNGGRTRGGELMREDGPVRDDEFMPDGGLMRGGGSVGDAGLAPGGPGGRARTGAPPTGALPTGAPRTGARVREVLLGRRAGTGYGDGLWHLPSGHLEAGESVIEAAVREAREETGVVLDPADLTFVHVMHRAPERVGLFFAATRWRGEPYNAEPHKCSELGWWPLDKLPHDMVGYPDAALAHIRDGVPFALHEWHPVG</sequence>
<dbReference type="RefSeq" id="WP_397025529.1">
    <property type="nucleotide sequence ID" value="NZ_JBITMB010000011.1"/>
</dbReference>
<feature type="compositionally biased region" description="Gly residues" evidence="5">
    <location>
        <begin position="165"/>
        <end position="177"/>
    </location>
</feature>
<dbReference type="InterPro" id="IPR000086">
    <property type="entry name" value="NUDIX_hydrolase_dom"/>
</dbReference>
<dbReference type="Gene3D" id="3.90.79.10">
    <property type="entry name" value="Nucleoside Triphosphate Pyrophosphohydrolase"/>
    <property type="match status" value="1"/>
</dbReference>
<evidence type="ECO:0000256" key="4">
    <source>
        <dbReference type="RuleBase" id="RU003476"/>
    </source>
</evidence>
<dbReference type="PRINTS" id="PR00502">
    <property type="entry name" value="NUDIXFAMILY"/>
</dbReference>
<keyword evidence="8" id="KW-1185">Reference proteome</keyword>
<organism evidence="7 8">
    <name type="scientific">Nonomuraea indica</name>
    <dbReference type="NCBI Taxonomy" id="1581193"/>
    <lineage>
        <taxon>Bacteria</taxon>
        <taxon>Bacillati</taxon>
        <taxon>Actinomycetota</taxon>
        <taxon>Actinomycetes</taxon>
        <taxon>Streptosporangiales</taxon>
        <taxon>Streptosporangiaceae</taxon>
        <taxon>Nonomuraea</taxon>
    </lineage>
</organism>
<feature type="compositionally biased region" description="Low complexity" evidence="5">
    <location>
        <begin position="222"/>
        <end position="236"/>
    </location>
</feature>
<evidence type="ECO:0000313" key="8">
    <source>
        <dbReference type="Proteomes" id="UP001612928"/>
    </source>
</evidence>
<comment type="caution">
    <text evidence="7">The sequence shown here is derived from an EMBL/GenBank/DDBJ whole genome shotgun (WGS) entry which is preliminary data.</text>
</comment>
<evidence type="ECO:0000256" key="5">
    <source>
        <dbReference type="SAM" id="MobiDB-lite"/>
    </source>
</evidence>
<dbReference type="PROSITE" id="PS00893">
    <property type="entry name" value="NUDIX_BOX"/>
    <property type="match status" value="1"/>
</dbReference>
<evidence type="ECO:0000256" key="3">
    <source>
        <dbReference type="ARBA" id="ARBA00022801"/>
    </source>
</evidence>
<dbReference type="SUPFAM" id="SSF55811">
    <property type="entry name" value="Nudix"/>
    <property type="match status" value="1"/>
</dbReference>
<evidence type="ECO:0000256" key="1">
    <source>
        <dbReference type="ARBA" id="ARBA00001946"/>
    </source>
</evidence>
<dbReference type="Proteomes" id="UP001612928">
    <property type="component" value="Unassembled WGS sequence"/>
</dbReference>
<dbReference type="PANTHER" id="PTHR43046:SF16">
    <property type="entry name" value="ADP-RIBOSE PYROPHOSPHATASE YJHB-RELATED"/>
    <property type="match status" value="1"/>
</dbReference>
<reference evidence="7 8" key="1">
    <citation type="submission" date="2024-10" db="EMBL/GenBank/DDBJ databases">
        <title>The Natural Products Discovery Center: Release of the First 8490 Sequenced Strains for Exploring Actinobacteria Biosynthetic Diversity.</title>
        <authorList>
            <person name="Kalkreuter E."/>
            <person name="Kautsar S.A."/>
            <person name="Yang D."/>
            <person name="Bader C.D."/>
            <person name="Teijaro C.N."/>
            <person name="Fluegel L."/>
            <person name="Davis C.M."/>
            <person name="Simpson J.R."/>
            <person name="Lauterbach L."/>
            <person name="Steele A.D."/>
            <person name="Gui C."/>
            <person name="Meng S."/>
            <person name="Li G."/>
            <person name="Viehrig K."/>
            <person name="Ye F."/>
            <person name="Su P."/>
            <person name="Kiefer A.F."/>
            <person name="Nichols A."/>
            <person name="Cepeda A.J."/>
            <person name="Yan W."/>
            <person name="Fan B."/>
            <person name="Jiang Y."/>
            <person name="Adhikari A."/>
            <person name="Zheng C.-J."/>
            <person name="Schuster L."/>
            <person name="Cowan T.M."/>
            <person name="Smanski M.J."/>
            <person name="Chevrette M.G."/>
            <person name="De Carvalho L.P.S."/>
            <person name="Shen B."/>
        </authorList>
    </citation>
    <scope>NUCLEOTIDE SEQUENCE [LARGE SCALE GENOMIC DNA]</scope>
    <source>
        <strain evidence="7 8">NPDC049503</strain>
    </source>
</reference>
<dbReference type="EMBL" id="JBITMB010000011">
    <property type="protein sequence ID" value="MFI7445133.1"/>
    <property type="molecule type" value="Genomic_DNA"/>
</dbReference>
<dbReference type="CDD" id="cd04683">
    <property type="entry name" value="NUDIX_Hydrolase"/>
    <property type="match status" value="1"/>
</dbReference>
<dbReference type="PANTHER" id="PTHR43046">
    <property type="entry name" value="GDP-MANNOSE MANNOSYL HYDROLASE"/>
    <property type="match status" value="1"/>
</dbReference>
<dbReference type="Pfam" id="PF00293">
    <property type="entry name" value="NUDIX"/>
    <property type="match status" value="1"/>
</dbReference>
<name>A0ABW8AET8_9ACTN</name>
<keyword evidence="3 4" id="KW-0378">Hydrolase</keyword>
<dbReference type="PROSITE" id="PS51462">
    <property type="entry name" value="NUDIX"/>
    <property type="match status" value="1"/>
</dbReference>
<accession>A0ABW8AET8</accession>
<evidence type="ECO:0000259" key="6">
    <source>
        <dbReference type="PROSITE" id="PS51462"/>
    </source>
</evidence>
<comment type="cofactor">
    <cofactor evidence="1">
        <name>Mg(2+)</name>
        <dbReference type="ChEBI" id="CHEBI:18420"/>
    </cofactor>
</comment>
<dbReference type="InterPro" id="IPR020476">
    <property type="entry name" value="Nudix_hydrolase"/>
</dbReference>
<proteinExistence type="inferred from homology"/>
<dbReference type="InterPro" id="IPR020084">
    <property type="entry name" value="NUDIX_hydrolase_CS"/>
</dbReference>
<protein>
    <submittedName>
        <fullName evidence="7">NUDIX domain-containing protein</fullName>
    </submittedName>
</protein>
<comment type="similarity">
    <text evidence="2 4">Belongs to the Nudix hydrolase family.</text>
</comment>
<feature type="compositionally biased region" description="Basic and acidic residues" evidence="5">
    <location>
        <begin position="178"/>
        <end position="189"/>
    </location>
</feature>
<feature type="region of interest" description="Disordered" evidence="5">
    <location>
        <begin position="204"/>
        <end position="236"/>
    </location>
</feature>
<evidence type="ECO:0000256" key="2">
    <source>
        <dbReference type="ARBA" id="ARBA00005582"/>
    </source>
</evidence>
<dbReference type="InterPro" id="IPR015797">
    <property type="entry name" value="NUDIX_hydrolase-like_dom_sf"/>
</dbReference>